<dbReference type="GO" id="GO:0005793">
    <property type="term" value="C:endoplasmic reticulum-Golgi intermediate compartment"/>
    <property type="evidence" value="ECO:0007669"/>
    <property type="project" value="TreeGrafter"/>
</dbReference>
<dbReference type="PROSITE" id="PS51257">
    <property type="entry name" value="PROKAR_LIPOPROTEIN"/>
    <property type="match status" value="1"/>
</dbReference>
<dbReference type="GO" id="GO:0005795">
    <property type="term" value="C:Golgi stack"/>
    <property type="evidence" value="ECO:0007669"/>
    <property type="project" value="TreeGrafter"/>
</dbReference>
<evidence type="ECO:0000313" key="8">
    <source>
        <dbReference type="Proteomes" id="UP000233160"/>
    </source>
</evidence>
<keyword evidence="3" id="KW-0735">Signal-anchor</keyword>
<keyword evidence="5" id="KW-0175">Coiled coil</keyword>
<dbReference type="Ensembl" id="ENSPCOT00000021817.1">
    <property type="protein sequence ID" value="ENSPCOP00000011231.1"/>
    <property type="gene ID" value="ENSPCOG00000017123.1"/>
</dbReference>
<dbReference type="GO" id="GO:0006487">
    <property type="term" value="P:protein N-linked glycosylation"/>
    <property type="evidence" value="ECO:0007669"/>
    <property type="project" value="TreeGrafter"/>
</dbReference>
<dbReference type="GO" id="GO:0000139">
    <property type="term" value="C:Golgi membrane"/>
    <property type="evidence" value="ECO:0007669"/>
    <property type="project" value="UniProtKB-SubCell"/>
</dbReference>
<evidence type="ECO:0000259" key="6">
    <source>
        <dbReference type="Pfam" id="PF04666"/>
    </source>
</evidence>
<reference evidence="7" key="2">
    <citation type="submission" date="2025-09" db="UniProtKB">
        <authorList>
            <consortium name="Ensembl"/>
        </authorList>
    </citation>
    <scope>IDENTIFICATION</scope>
</reference>
<keyword evidence="8" id="KW-1185">Reference proteome</keyword>
<dbReference type="PANTHER" id="PTHR12062">
    <property type="entry name" value="N-ACETYLGLUCOSAMINYLTRANSFERASE VI"/>
    <property type="match status" value="1"/>
</dbReference>
<evidence type="ECO:0000313" key="7">
    <source>
        <dbReference type="Ensembl" id="ENSPCOP00000011231.1"/>
    </source>
</evidence>
<dbReference type="Pfam" id="PF04666">
    <property type="entry name" value="MGAT4_cons"/>
    <property type="match status" value="1"/>
</dbReference>
<dbReference type="AlphaFoldDB" id="A0A2K6FB70"/>
<reference evidence="7" key="1">
    <citation type="submission" date="2025-08" db="UniProtKB">
        <authorList>
            <consortium name="Ensembl"/>
        </authorList>
    </citation>
    <scope>IDENTIFICATION</scope>
</reference>
<protein>
    <submittedName>
        <fullName evidence="7">MGAT4 family member D</fullName>
    </submittedName>
</protein>
<evidence type="ECO:0000256" key="4">
    <source>
        <dbReference type="ARBA" id="ARBA00023034"/>
    </source>
</evidence>
<evidence type="ECO:0000256" key="1">
    <source>
        <dbReference type="ARBA" id="ARBA00004323"/>
    </source>
</evidence>
<gene>
    <name evidence="7" type="primary">MGAT4D</name>
</gene>
<dbReference type="GO" id="GO:0008375">
    <property type="term" value="F:acetylglucosaminyltransferase activity"/>
    <property type="evidence" value="ECO:0007669"/>
    <property type="project" value="TreeGrafter"/>
</dbReference>
<evidence type="ECO:0000256" key="5">
    <source>
        <dbReference type="SAM" id="Coils"/>
    </source>
</evidence>
<dbReference type="InterPro" id="IPR006759">
    <property type="entry name" value="Glyco_transf_54"/>
</dbReference>
<proteinExistence type="inferred from homology"/>
<keyword evidence="3" id="KW-0812">Transmembrane</keyword>
<accession>A0A2K6FB70</accession>
<feature type="domain" description="MGAT4 conserved region" evidence="6">
    <location>
        <begin position="84"/>
        <end position="165"/>
    </location>
</feature>
<feature type="coiled-coil region" evidence="5">
    <location>
        <begin position="42"/>
        <end position="73"/>
    </location>
</feature>
<sequence>MRTKHVNLLIAFVAAVLFSFSCFCISKLIQTNNQLINCRNHILEFEDNLRHLKNKTEKNNQELMKALKQMKYEITQGENLSVNLGKLFRSEDLPDFVRFFLMFYKEKPIDWLLEYMFQVKMCNPGESLNDCKERQKQIRIQYKPSLFQHVGTHSSLPGKEQHYKKI</sequence>
<dbReference type="GO" id="GO:0005783">
    <property type="term" value="C:endoplasmic reticulum"/>
    <property type="evidence" value="ECO:0007669"/>
    <property type="project" value="TreeGrafter"/>
</dbReference>
<dbReference type="PANTHER" id="PTHR12062:SF10">
    <property type="entry name" value="ALPHA-1,3-MANNOSYL-GLYCOPROTEIN 4-BETA-N-ACETYLGLUCOSAMINYLTRANSFERASE-LIKE PROTEIN MGAT4D"/>
    <property type="match status" value="1"/>
</dbReference>
<name>A0A2K6FB70_PROCO</name>
<keyword evidence="4" id="KW-0333">Golgi apparatus</keyword>
<evidence type="ECO:0000256" key="3">
    <source>
        <dbReference type="ARBA" id="ARBA00022968"/>
    </source>
</evidence>
<evidence type="ECO:0000256" key="2">
    <source>
        <dbReference type="ARBA" id="ARBA00009090"/>
    </source>
</evidence>
<comment type="similarity">
    <text evidence="2">Belongs to the glycosyltransferase 54 family.</text>
</comment>
<organism evidence="7 8">
    <name type="scientific">Propithecus coquereli</name>
    <name type="common">Coquerel's sifaka</name>
    <name type="synonym">Propithecus verreauxi coquereli</name>
    <dbReference type="NCBI Taxonomy" id="379532"/>
    <lineage>
        <taxon>Eukaryota</taxon>
        <taxon>Metazoa</taxon>
        <taxon>Chordata</taxon>
        <taxon>Craniata</taxon>
        <taxon>Vertebrata</taxon>
        <taxon>Euteleostomi</taxon>
        <taxon>Mammalia</taxon>
        <taxon>Eutheria</taxon>
        <taxon>Euarchontoglires</taxon>
        <taxon>Primates</taxon>
        <taxon>Strepsirrhini</taxon>
        <taxon>Lemuriformes</taxon>
        <taxon>Indriidae</taxon>
        <taxon>Propithecus</taxon>
    </lineage>
</organism>
<dbReference type="Proteomes" id="UP000233160">
    <property type="component" value="Unassembled WGS sequence"/>
</dbReference>
<dbReference type="InterPro" id="IPR057279">
    <property type="entry name" value="MGAT4"/>
</dbReference>
<dbReference type="GeneTree" id="ENSGT00940000161998"/>
<comment type="subcellular location">
    <subcellularLocation>
        <location evidence="1">Golgi apparatus membrane</location>
        <topology evidence="1">Single-pass type II membrane protein</topology>
    </subcellularLocation>
</comment>